<dbReference type="Pfam" id="PF05856">
    <property type="entry name" value="ARPC4"/>
    <property type="match status" value="1"/>
</dbReference>
<name>A0A061J2U5_TRYRA</name>
<dbReference type="SUPFAM" id="SSF69645">
    <property type="entry name" value="Arp2/3 complex subunits"/>
    <property type="match status" value="1"/>
</dbReference>
<dbReference type="GO" id="GO:0034314">
    <property type="term" value="P:Arp2/3 complex-mediated actin nucleation"/>
    <property type="evidence" value="ECO:0007669"/>
    <property type="project" value="UniProtKB-UniRule"/>
</dbReference>
<dbReference type="InterPro" id="IPR008384">
    <property type="entry name" value="ARPC4"/>
</dbReference>
<evidence type="ECO:0000256" key="5">
    <source>
        <dbReference type="ARBA" id="ARBA00023212"/>
    </source>
</evidence>
<keyword evidence="4 6" id="KW-0009">Actin-binding</keyword>
<evidence type="ECO:0000256" key="1">
    <source>
        <dbReference type="ARBA" id="ARBA00004245"/>
    </source>
</evidence>
<comment type="similarity">
    <text evidence="2 6">Belongs to the ARPC4 family.</text>
</comment>
<dbReference type="GO" id="GO:0051015">
    <property type="term" value="F:actin filament binding"/>
    <property type="evidence" value="ECO:0007669"/>
    <property type="project" value="TreeGrafter"/>
</dbReference>
<reference evidence="7 8" key="1">
    <citation type="submission" date="2013-07" db="EMBL/GenBank/DDBJ databases">
        <authorList>
            <person name="Stoco P.H."/>
            <person name="Wagner G."/>
            <person name="Gerber A."/>
            <person name="Zaha A."/>
            <person name="Thompson C."/>
            <person name="Bartholomeu D.C."/>
            <person name="Luckemeyer D.D."/>
            <person name="Bahia D."/>
            <person name="Loreto E."/>
            <person name="Prestes E.B."/>
            <person name="Lima F.M."/>
            <person name="Rodrigues-Luiz G."/>
            <person name="Vallejo G.A."/>
            <person name="Filho J.F."/>
            <person name="Monteiro K.M."/>
            <person name="Tyler K.M."/>
            <person name="de Almeida L.G."/>
            <person name="Ortiz M.F."/>
            <person name="Siervo M.A."/>
            <person name="de Moraes M.H."/>
            <person name="Cunha O.L."/>
            <person name="Mendonca-Neto R."/>
            <person name="Silva R."/>
            <person name="Teixeira S.M."/>
            <person name="Murta S.M."/>
            <person name="Sincero T.C."/>
            <person name="Mendes T.A."/>
            <person name="Urmenyi T.P."/>
            <person name="Silva V.G."/>
            <person name="da Rocha W.D."/>
            <person name="Andersson B."/>
            <person name="Romanha A.J."/>
            <person name="Steindel M."/>
            <person name="de Vasconcelos A.T."/>
            <person name="Grisard E.C."/>
        </authorList>
    </citation>
    <scope>NUCLEOTIDE SEQUENCE [LARGE SCALE GENOMIC DNA]</scope>
    <source>
        <strain evidence="7 8">SC58</strain>
    </source>
</reference>
<gene>
    <name evidence="7" type="ORF">TRSC58_03059</name>
</gene>
<organism evidence="7 8">
    <name type="scientific">Trypanosoma rangeli SC58</name>
    <dbReference type="NCBI Taxonomy" id="429131"/>
    <lineage>
        <taxon>Eukaryota</taxon>
        <taxon>Discoba</taxon>
        <taxon>Euglenozoa</taxon>
        <taxon>Kinetoplastea</taxon>
        <taxon>Metakinetoplastina</taxon>
        <taxon>Trypanosomatida</taxon>
        <taxon>Trypanosomatidae</taxon>
        <taxon>Trypanosoma</taxon>
        <taxon>Herpetosoma</taxon>
    </lineage>
</organism>
<dbReference type="PANTHER" id="PTHR22629">
    <property type="entry name" value="ARP2/3 COMPLEX 20 KD SUBUNIT"/>
    <property type="match status" value="1"/>
</dbReference>
<sequence>MATAYLPYYECIKRTLHAALCIGNYPSRTVERHNKPEIEVADRIEHAGEGNMQELLNPIRIARSEQEICLIEPSINSTRISVSFLKGDAIAELIARKYVGFLAQRAKQFHILRKKPIPGYDVSFLITHEEVETMHRSKIIEFVIAFLMDIDADIAAMKLNVNQRARRAAMEFFLALNFT</sequence>
<dbReference type="Gene3D" id="3.30.1460.20">
    <property type="match status" value="1"/>
</dbReference>
<dbReference type="PANTHER" id="PTHR22629:SF0">
    <property type="entry name" value="ACTIN-RELATED PROTEIN 2_3 COMPLEX SUBUNIT 4"/>
    <property type="match status" value="1"/>
</dbReference>
<evidence type="ECO:0000256" key="3">
    <source>
        <dbReference type="ARBA" id="ARBA00022490"/>
    </source>
</evidence>
<evidence type="ECO:0000313" key="7">
    <source>
        <dbReference type="EMBL" id="ESL09224.1"/>
    </source>
</evidence>
<keyword evidence="3 6" id="KW-0963">Cytoplasm</keyword>
<dbReference type="VEuPathDB" id="TriTrypDB:TRSC58_03059"/>
<dbReference type="Proteomes" id="UP000031737">
    <property type="component" value="Unassembled WGS sequence"/>
</dbReference>
<dbReference type="GO" id="GO:0005885">
    <property type="term" value="C:Arp2/3 protein complex"/>
    <property type="evidence" value="ECO:0007669"/>
    <property type="project" value="UniProtKB-UniRule"/>
</dbReference>
<dbReference type="OrthoDB" id="336240at2759"/>
<dbReference type="GO" id="GO:0030041">
    <property type="term" value="P:actin filament polymerization"/>
    <property type="evidence" value="ECO:0007669"/>
    <property type="project" value="UniProtKB-UniRule"/>
</dbReference>
<protein>
    <recommendedName>
        <fullName evidence="6">Actin-related protein 2/3 complex subunit 4</fullName>
    </recommendedName>
</protein>
<evidence type="ECO:0000256" key="6">
    <source>
        <dbReference type="PIRNR" id="PIRNR039100"/>
    </source>
</evidence>
<comment type="function">
    <text evidence="6">Functions as actin-binding component of the Arp2/3 complex which is involved in regulation of actin polymerization and together with an activating nucleation-promoting factor (NPF) mediates the formation of branched actin networks. Seems to contact the mother actin filament.</text>
</comment>
<proteinExistence type="inferred from homology"/>
<evidence type="ECO:0000256" key="2">
    <source>
        <dbReference type="ARBA" id="ARBA00005919"/>
    </source>
</evidence>
<accession>A0A061J2U5</accession>
<dbReference type="InterPro" id="IPR034666">
    <property type="entry name" value="ARPC2/4"/>
</dbReference>
<keyword evidence="5 6" id="KW-0206">Cytoskeleton</keyword>
<evidence type="ECO:0000313" key="8">
    <source>
        <dbReference type="Proteomes" id="UP000031737"/>
    </source>
</evidence>
<dbReference type="EMBL" id="AUPL01003059">
    <property type="protein sequence ID" value="ESL09224.1"/>
    <property type="molecule type" value="Genomic_DNA"/>
</dbReference>
<evidence type="ECO:0000256" key="4">
    <source>
        <dbReference type="ARBA" id="ARBA00023203"/>
    </source>
</evidence>
<keyword evidence="8" id="KW-1185">Reference proteome</keyword>
<comment type="subcellular location">
    <subcellularLocation>
        <location evidence="1 6">Cytoplasm</location>
        <location evidence="1 6">Cytoskeleton</location>
    </subcellularLocation>
</comment>
<dbReference type="PIRSF" id="PIRSF039100">
    <property type="entry name" value="ARPC4"/>
    <property type="match status" value="1"/>
</dbReference>
<comment type="caution">
    <text evidence="7">The sequence shown here is derived from an EMBL/GenBank/DDBJ whole genome shotgun (WGS) entry which is preliminary data.</text>
</comment>
<dbReference type="AlphaFoldDB" id="A0A061J2U5"/>